<dbReference type="AlphaFoldDB" id="A0AAV4X1F4"/>
<comment type="caution">
    <text evidence="1">The sequence shown here is derived from an EMBL/GenBank/DDBJ whole genome shotgun (WGS) entry which is preliminary data.</text>
</comment>
<keyword evidence="2" id="KW-1185">Reference proteome</keyword>
<evidence type="ECO:0000313" key="1">
    <source>
        <dbReference type="EMBL" id="GIY88472.1"/>
    </source>
</evidence>
<sequence length="98" mass="11814">MLCCYPRPKLRRLQRINQSPRKLPDLAPNSIENRCRFLREQKEINKDNCAERWSGWEGVAPRLGEQFWETSADFLDLGRRKGSFFRSHYGKRKQFIFH</sequence>
<reference evidence="1 2" key="1">
    <citation type="submission" date="2021-06" db="EMBL/GenBank/DDBJ databases">
        <title>Caerostris darwini draft genome.</title>
        <authorList>
            <person name="Kono N."/>
            <person name="Arakawa K."/>
        </authorList>
    </citation>
    <scope>NUCLEOTIDE SEQUENCE [LARGE SCALE GENOMIC DNA]</scope>
</reference>
<proteinExistence type="predicted"/>
<dbReference type="Proteomes" id="UP001054837">
    <property type="component" value="Unassembled WGS sequence"/>
</dbReference>
<protein>
    <submittedName>
        <fullName evidence="1">Uncharacterized protein</fullName>
    </submittedName>
</protein>
<gene>
    <name evidence="1" type="ORF">CDAR_585401</name>
</gene>
<name>A0AAV4X1F4_9ARAC</name>
<evidence type="ECO:0000313" key="2">
    <source>
        <dbReference type="Proteomes" id="UP001054837"/>
    </source>
</evidence>
<dbReference type="EMBL" id="BPLQ01015494">
    <property type="protein sequence ID" value="GIY88472.1"/>
    <property type="molecule type" value="Genomic_DNA"/>
</dbReference>
<accession>A0AAV4X1F4</accession>
<organism evidence="1 2">
    <name type="scientific">Caerostris darwini</name>
    <dbReference type="NCBI Taxonomy" id="1538125"/>
    <lineage>
        <taxon>Eukaryota</taxon>
        <taxon>Metazoa</taxon>
        <taxon>Ecdysozoa</taxon>
        <taxon>Arthropoda</taxon>
        <taxon>Chelicerata</taxon>
        <taxon>Arachnida</taxon>
        <taxon>Araneae</taxon>
        <taxon>Araneomorphae</taxon>
        <taxon>Entelegynae</taxon>
        <taxon>Araneoidea</taxon>
        <taxon>Araneidae</taxon>
        <taxon>Caerostris</taxon>
    </lineage>
</organism>